<name>U6KGV1_EIMTE</name>
<dbReference type="InterPro" id="IPR009008">
    <property type="entry name" value="Val/Leu/Ile-tRNA-synth_edit"/>
</dbReference>
<dbReference type="InterPro" id="IPR001412">
    <property type="entry name" value="aa-tRNA-synth_I_CS"/>
</dbReference>
<organism evidence="17 18">
    <name type="scientific">Eimeria tenella</name>
    <name type="common">Coccidian parasite</name>
    <dbReference type="NCBI Taxonomy" id="5802"/>
    <lineage>
        <taxon>Eukaryota</taxon>
        <taxon>Sar</taxon>
        <taxon>Alveolata</taxon>
        <taxon>Apicomplexa</taxon>
        <taxon>Conoidasida</taxon>
        <taxon>Coccidia</taxon>
        <taxon>Eucoccidiorida</taxon>
        <taxon>Eimeriorina</taxon>
        <taxon>Eimeriidae</taxon>
        <taxon>Eimeria</taxon>
    </lineage>
</organism>
<dbReference type="RefSeq" id="XP_013228017.1">
    <property type="nucleotide sequence ID" value="XM_013372563.1"/>
</dbReference>
<dbReference type="GO" id="GO:0004823">
    <property type="term" value="F:leucine-tRNA ligase activity"/>
    <property type="evidence" value="ECO:0007669"/>
    <property type="project" value="UniProtKB-EC"/>
</dbReference>
<keyword evidence="5" id="KW-0479">Metal-binding</keyword>
<dbReference type="InterPro" id="IPR013155">
    <property type="entry name" value="M/V/L/I-tRNA-synth_anticd-bd"/>
</dbReference>
<dbReference type="VEuPathDB" id="ToxoDB:ETH_00013185"/>
<dbReference type="InterPro" id="IPR009080">
    <property type="entry name" value="tRNAsynth_Ia_anticodon-bd"/>
</dbReference>
<dbReference type="OrthoDB" id="10249672at2759"/>
<keyword evidence="9 12" id="KW-0648">Protein biosynthesis</keyword>
<dbReference type="Gene3D" id="3.90.740.10">
    <property type="entry name" value="Valyl/Leucyl/Isoleucyl-tRNA synthetase, editing domain"/>
    <property type="match status" value="1"/>
</dbReference>
<evidence type="ECO:0000256" key="3">
    <source>
        <dbReference type="ARBA" id="ARBA00013164"/>
    </source>
</evidence>
<dbReference type="OMA" id="KFIEWQF"/>
<dbReference type="PANTHER" id="PTHR45794">
    <property type="entry name" value="LEUCYL-TRNA SYNTHETASE"/>
    <property type="match status" value="1"/>
</dbReference>
<evidence type="ECO:0000313" key="18">
    <source>
        <dbReference type="Proteomes" id="UP000030747"/>
    </source>
</evidence>
<accession>U6KGV1</accession>
<dbReference type="NCBIfam" id="TIGR00395">
    <property type="entry name" value="leuS_arch"/>
    <property type="match status" value="1"/>
</dbReference>
<dbReference type="GeneID" id="25251804"/>
<protein>
    <recommendedName>
        <fullName evidence="3">leucine--tRNA ligase</fullName>
        <ecNumber evidence="3">6.1.1.4</ecNumber>
    </recommendedName>
    <alternativeName>
        <fullName evidence="11">Leucyl-tRNA synthetase</fullName>
    </alternativeName>
</protein>
<dbReference type="GO" id="GO:0046872">
    <property type="term" value="F:metal ion binding"/>
    <property type="evidence" value="ECO:0007669"/>
    <property type="project" value="UniProtKB-KW"/>
</dbReference>
<keyword evidence="10 12" id="KW-0030">Aminoacyl-tRNA synthetase</keyword>
<evidence type="ECO:0000313" key="17">
    <source>
        <dbReference type="EMBL" id="CDJ37179.1"/>
    </source>
</evidence>
<evidence type="ECO:0000256" key="13">
    <source>
        <dbReference type="SAM" id="MobiDB-lite"/>
    </source>
</evidence>
<dbReference type="InterPro" id="IPR032678">
    <property type="entry name" value="tRNA-synt_1_cat_dom"/>
</dbReference>
<keyword evidence="8 12" id="KW-0067">ATP-binding</keyword>
<feature type="compositionally biased region" description="Low complexity" evidence="13">
    <location>
        <begin position="12"/>
        <end position="25"/>
    </location>
</feature>
<evidence type="ECO:0000256" key="9">
    <source>
        <dbReference type="ARBA" id="ARBA00022917"/>
    </source>
</evidence>
<dbReference type="Pfam" id="PF01406">
    <property type="entry name" value="tRNA-synt_1e"/>
    <property type="match status" value="1"/>
</dbReference>
<evidence type="ECO:0000259" key="16">
    <source>
        <dbReference type="Pfam" id="PF08264"/>
    </source>
</evidence>
<feature type="domain" description="Aminoacyl-tRNA synthetase class Ia" evidence="14">
    <location>
        <begin position="83"/>
        <end position="158"/>
    </location>
</feature>
<keyword evidence="7" id="KW-0862">Zinc</keyword>
<sequence>MAPPTSSEDKSGATGAAGAPSAGGSFVRRDQLLQIEEDVQKLWAQEKPYEVDVGRLKRPEFVHASGAPGGPATTGTPGGPLVKNKFFCTFPYPYMNGLLHLGHGYTLCRAEFPARYFRLRGKNVLWPFALHCTGMPILACADKLKREIEMKKKQELQDKKATAEEEQGPSDPTKFTSAKSKLVAKTGGLKTQWEIMASLGIPEDKIACFADANYWLDYFPPRCKRDLVRLGTAVDWRRCFITTDRNPYYAAFVRWQFLKLLAAGKISFGTRPTVIGRRELQACADHDRMAGEGVGPQEYTVIKLRVKTEELDVGFEPHAQLLQQWQQHANCPSAAKQIFLVAATLRPETMYGQTNCYVLPEGEYGVYLAFDKCRAKSDPEQQQQQQQQTLQEKLAAAAAASKAADTLEHIMTREDALAECNTVFICSHRSALNMAYQGLMPLESIGDRSQELPRPHCLFSVSGKMLLGLPLSAPLSVYQTVYALPMQTISLDKGTGVVTSVPSDSPDDFINLETLKNKIEFFAKSLGLKKEWVLPFSPVEIIEVPGLGRLCAPTLCSQLGVGGPKDSAKLQQAKEEAYRRGFYEGVLVVGPFEGLKVQEAKQLVRQQLLQQGLACVYFEPEKKVVARSGDECVVALLPQWFISYGEAEWREAVEAHLTSGHFDPHSPQTMHQFSFVLSWLKEWACSRSYGLGTFLPWTTDTDAPVLIESLSDSTIYMAYYTGGDIYGDTPGPLGLTPADLTEQFFDYIFLLRDEPPKDTKVSLENLNRLRAEFSYWYPMDLRVSGKDLIFNHLTFCLYSHAAIWKDREDLWPRGFACNGMVLVDAEKMSKSTGNFLTLEESIKQFSADATRIAFADAGDSLDDANFQRETANSAITRLFLLKNLAMDFAEQKIELREGPMTAADLLFRNEIGLCVKAAAAGYEDLQFREALKASFYELANKRDLYRQLVDKDKMHKELLSTWLEVQAVILSPIAPHISEYIWSFVLKKKGLVADADWPELPYDAVLHRKFEILFSAVEEFRRCRDKMLQAAAGGRKKGKQQQQQQQQQQQAPQLTHAVVYVAKEYNPLQQQVLTVLQRIPLVKGPQGEMEAPPDFMDYLKGAPELQEMDKNQKKDAMAFASYQMRDELKACGPSALNLRLPFSEIELLETHKQFLLSALDLKSIEFRNADDPSPADNSNCRAQAKPAKPSIFFAAAACS</sequence>
<dbReference type="PROSITE" id="PS00178">
    <property type="entry name" value="AA_TRNA_LIGASE_I"/>
    <property type="match status" value="1"/>
</dbReference>
<dbReference type="Pfam" id="PF00133">
    <property type="entry name" value="tRNA-synt_1"/>
    <property type="match status" value="1"/>
</dbReference>
<evidence type="ECO:0000256" key="8">
    <source>
        <dbReference type="ARBA" id="ARBA00022840"/>
    </source>
</evidence>
<dbReference type="InterPro" id="IPR004493">
    <property type="entry name" value="Leu-tRNA-synth_Ia_arc/euk"/>
</dbReference>
<evidence type="ECO:0000256" key="4">
    <source>
        <dbReference type="ARBA" id="ARBA00022598"/>
    </source>
</evidence>
<dbReference type="GO" id="GO:0002161">
    <property type="term" value="F:aminoacyl-tRNA deacylase activity"/>
    <property type="evidence" value="ECO:0007669"/>
    <property type="project" value="InterPro"/>
</dbReference>
<gene>
    <name evidence="17" type="ORF">ETH_00013185</name>
</gene>
<dbReference type="Pfam" id="PF08264">
    <property type="entry name" value="Anticodon_1"/>
    <property type="match status" value="1"/>
</dbReference>
<dbReference type="InterPro" id="IPR014729">
    <property type="entry name" value="Rossmann-like_a/b/a_fold"/>
</dbReference>
<dbReference type="Gene3D" id="3.40.50.620">
    <property type="entry name" value="HUPs"/>
    <property type="match status" value="1"/>
</dbReference>
<feature type="region of interest" description="Disordered" evidence="13">
    <location>
        <begin position="155"/>
        <end position="175"/>
    </location>
</feature>
<feature type="domain" description="tRNA synthetases class I catalytic" evidence="15">
    <location>
        <begin position="778"/>
        <end position="856"/>
    </location>
</feature>
<reference evidence="17" key="2">
    <citation type="submission" date="2013-10" db="EMBL/GenBank/DDBJ databases">
        <authorList>
            <person name="Aslett M."/>
        </authorList>
    </citation>
    <scope>NUCLEOTIDE SEQUENCE [LARGE SCALE GENOMIC DNA]</scope>
    <source>
        <strain evidence="17">Houghton</strain>
    </source>
</reference>
<dbReference type="PANTHER" id="PTHR45794:SF1">
    <property type="entry name" value="LEUCINE--TRNA LIGASE, CYTOPLASMIC"/>
    <property type="match status" value="1"/>
</dbReference>
<dbReference type="GO" id="GO:0006429">
    <property type="term" value="P:leucyl-tRNA aminoacylation"/>
    <property type="evidence" value="ECO:0007669"/>
    <property type="project" value="InterPro"/>
</dbReference>
<feature type="domain" description="Methionyl/Valyl/Leucyl/Isoleucyl-tRNA synthetase anticodon-binding" evidence="16">
    <location>
        <begin position="909"/>
        <end position="1027"/>
    </location>
</feature>
<dbReference type="SUPFAM" id="SSF47323">
    <property type="entry name" value="Anticodon-binding domain of a subclass of class I aminoacyl-tRNA synthetases"/>
    <property type="match status" value="1"/>
</dbReference>
<dbReference type="VEuPathDB" id="ToxoDB:ETH2_0630700"/>
<evidence type="ECO:0000256" key="5">
    <source>
        <dbReference type="ARBA" id="ARBA00022723"/>
    </source>
</evidence>
<evidence type="ECO:0000256" key="7">
    <source>
        <dbReference type="ARBA" id="ARBA00022833"/>
    </source>
</evidence>
<evidence type="ECO:0000256" key="12">
    <source>
        <dbReference type="RuleBase" id="RU363035"/>
    </source>
</evidence>
<dbReference type="SUPFAM" id="SSF52374">
    <property type="entry name" value="Nucleotidylyl transferase"/>
    <property type="match status" value="1"/>
</dbReference>
<dbReference type="Gene3D" id="1.10.730.10">
    <property type="entry name" value="Isoleucyl-tRNA Synthetase, Domain 1"/>
    <property type="match status" value="1"/>
</dbReference>
<reference evidence="17" key="1">
    <citation type="submission" date="2013-10" db="EMBL/GenBank/DDBJ databases">
        <title>Genomic analysis of the causative agents of coccidiosis in chickens.</title>
        <authorList>
            <person name="Reid A.J."/>
            <person name="Blake D."/>
            <person name="Billington K."/>
            <person name="Browne H."/>
            <person name="Dunn M."/>
            <person name="Hung S."/>
            <person name="Kawahara F."/>
            <person name="Miranda-Saavedra D."/>
            <person name="Mourier T."/>
            <person name="Nagra H."/>
            <person name="Otto T.D."/>
            <person name="Rawlings N."/>
            <person name="Sanchez A."/>
            <person name="Sanders M."/>
            <person name="Subramaniam C."/>
            <person name="Tay Y."/>
            <person name="Dear P."/>
            <person name="Doerig C."/>
            <person name="Gruber A."/>
            <person name="Parkinson J."/>
            <person name="Shirley M."/>
            <person name="Wan K.L."/>
            <person name="Berriman M."/>
            <person name="Tomley F."/>
            <person name="Pain A."/>
        </authorList>
    </citation>
    <scope>NUCLEOTIDE SEQUENCE [LARGE SCALE GENOMIC DNA]</scope>
    <source>
        <strain evidence="17">Houghton</strain>
    </source>
</reference>
<dbReference type="InterPro" id="IPR002300">
    <property type="entry name" value="aa-tRNA-synth_Ia"/>
</dbReference>
<comment type="cofactor">
    <cofactor evidence="1">
        <name>Zn(2+)</name>
        <dbReference type="ChEBI" id="CHEBI:29105"/>
    </cofactor>
</comment>
<keyword evidence="4 12" id="KW-0436">Ligase</keyword>
<evidence type="ECO:0000259" key="15">
    <source>
        <dbReference type="Pfam" id="PF01406"/>
    </source>
</evidence>
<dbReference type="AlphaFoldDB" id="U6KGV1"/>
<evidence type="ECO:0000256" key="1">
    <source>
        <dbReference type="ARBA" id="ARBA00001947"/>
    </source>
</evidence>
<dbReference type="GO" id="GO:0005524">
    <property type="term" value="F:ATP binding"/>
    <property type="evidence" value="ECO:0007669"/>
    <property type="project" value="UniProtKB-KW"/>
</dbReference>
<comment type="similarity">
    <text evidence="2 12">Belongs to the class-I aminoacyl-tRNA synthetase family.</text>
</comment>
<dbReference type="EC" id="6.1.1.4" evidence="3"/>
<feature type="region of interest" description="Disordered" evidence="13">
    <location>
        <begin position="1"/>
        <end position="25"/>
    </location>
</feature>
<keyword evidence="18" id="KW-1185">Reference proteome</keyword>
<evidence type="ECO:0000259" key="14">
    <source>
        <dbReference type="Pfam" id="PF00133"/>
    </source>
</evidence>
<evidence type="ECO:0000256" key="6">
    <source>
        <dbReference type="ARBA" id="ARBA00022741"/>
    </source>
</evidence>
<dbReference type="EMBL" id="HG673747">
    <property type="protein sequence ID" value="CDJ37179.1"/>
    <property type="molecule type" value="Genomic_DNA"/>
</dbReference>
<dbReference type="SUPFAM" id="SSF50677">
    <property type="entry name" value="ValRS/IleRS/LeuRS editing domain"/>
    <property type="match status" value="1"/>
</dbReference>
<evidence type="ECO:0000256" key="10">
    <source>
        <dbReference type="ARBA" id="ARBA00023146"/>
    </source>
</evidence>
<dbReference type="FunFam" id="3.90.740.10:FF:000001">
    <property type="entry name" value="Leucine--tRNA ligase, cytoplasmic"/>
    <property type="match status" value="1"/>
</dbReference>
<dbReference type="Proteomes" id="UP000030747">
    <property type="component" value="Unassembled WGS sequence"/>
</dbReference>
<proteinExistence type="inferred from homology"/>
<evidence type="ECO:0000256" key="2">
    <source>
        <dbReference type="ARBA" id="ARBA00005594"/>
    </source>
</evidence>
<keyword evidence="6 12" id="KW-0547">Nucleotide-binding</keyword>
<evidence type="ECO:0000256" key="11">
    <source>
        <dbReference type="ARBA" id="ARBA00030520"/>
    </source>
</evidence>